<keyword evidence="5" id="KW-0872">Ion channel impairing toxin</keyword>
<evidence type="ECO:0000259" key="8">
    <source>
        <dbReference type="SMART" id="SM00198"/>
    </source>
</evidence>
<organism evidence="9 10">
    <name type="scientific">Naja naja</name>
    <name type="common">Indian cobra</name>
    <dbReference type="NCBI Taxonomy" id="35670"/>
    <lineage>
        <taxon>Eukaryota</taxon>
        <taxon>Metazoa</taxon>
        <taxon>Chordata</taxon>
        <taxon>Craniata</taxon>
        <taxon>Vertebrata</taxon>
        <taxon>Euteleostomi</taxon>
        <taxon>Lepidosauria</taxon>
        <taxon>Squamata</taxon>
        <taxon>Bifurcata</taxon>
        <taxon>Unidentata</taxon>
        <taxon>Episquamata</taxon>
        <taxon>Toxicofera</taxon>
        <taxon>Serpentes</taxon>
        <taxon>Colubroidea</taxon>
        <taxon>Elapidae</taxon>
        <taxon>Elapinae</taxon>
        <taxon>Naja</taxon>
    </lineage>
</organism>
<evidence type="ECO:0000256" key="1">
    <source>
        <dbReference type="ARBA" id="ARBA00004370"/>
    </source>
</evidence>
<dbReference type="OMA" id="DMSTNIC"/>
<reference evidence="9" key="1">
    <citation type="submission" date="2025-08" db="UniProtKB">
        <authorList>
            <consortium name="Ensembl"/>
        </authorList>
    </citation>
    <scope>IDENTIFICATION</scope>
</reference>
<dbReference type="Pfam" id="PF00188">
    <property type="entry name" value="CAP"/>
    <property type="match status" value="1"/>
</dbReference>
<dbReference type="InterPro" id="IPR035940">
    <property type="entry name" value="CAP_sf"/>
</dbReference>
<comment type="subcellular location">
    <subcellularLocation>
        <location evidence="1">Membrane</location>
    </subcellularLocation>
</comment>
<dbReference type="Proteomes" id="UP000694559">
    <property type="component" value="Unplaced"/>
</dbReference>
<dbReference type="SMART" id="SM00198">
    <property type="entry name" value="SCP"/>
    <property type="match status" value="1"/>
</dbReference>
<comment type="similarity">
    <text evidence="2">Belongs to the CRISP family.</text>
</comment>
<dbReference type="Gene3D" id="3.40.33.10">
    <property type="entry name" value="CAP"/>
    <property type="match status" value="1"/>
</dbReference>
<accession>A0A8C7DRJ6</accession>
<dbReference type="InterPro" id="IPR014044">
    <property type="entry name" value="CAP_dom"/>
</dbReference>
<dbReference type="GeneTree" id="ENSGT00940000166459"/>
<dbReference type="GO" id="GO:0005246">
    <property type="term" value="F:calcium channel regulator activity"/>
    <property type="evidence" value="ECO:0007669"/>
    <property type="project" value="UniProtKB-KW"/>
</dbReference>
<dbReference type="Ensembl" id="ENSNNAT00000009469.1">
    <property type="protein sequence ID" value="ENSNNAP00000009029.1"/>
    <property type="gene ID" value="ENSNNAG00000006071.1"/>
</dbReference>
<evidence type="ECO:0000256" key="4">
    <source>
        <dbReference type="ARBA" id="ARBA00022831"/>
    </source>
</evidence>
<evidence type="ECO:0000256" key="6">
    <source>
        <dbReference type="ARBA" id="ARBA00023136"/>
    </source>
</evidence>
<protein>
    <recommendedName>
        <fullName evidence="8">SCP domain-containing protein</fullName>
    </recommendedName>
</protein>
<dbReference type="InterPro" id="IPR018244">
    <property type="entry name" value="Allrgn_V5/Tpx1_CS"/>
</dbReference>
<evidence type="ECO:0000313" key="9">
    <source>
        <dbReference type="Ensembl" id="ENSNNAP00000009029.1"/>
    </source>
</evidence>
<keyword evidence="7" id="KW-1015">Disulfide bond</keyword>
<dbReference type="InterPro" id="IPR001283">
    <property type="entry name" value="CRISP-related"/>
</dbReference>
<evidence type="ECO:0000313" key="10">
    <source>
        <dbReference type="Proteomes" id="UP000694559"/>
    </source>
</evidence>
<evidence type="ECO:0000256" key="2">
    <source>
        <dbReference type="ARBA" id="ARBA00009923"/>
    </source>
</evidence>
<reference evidence="9" key="2">
    <citation type="submission" date="2025-09" db="UniProtKB">
        <authorList>
            <consortium name="Ensembl"/>
        </authorList>
    </citation>
    <scope>IDENTIFICATION</scope>
</reference>
<dbReference type="SUPFAM" id="SSF55797">
    <property type="entry name" value="PR-1-like"/>
    <property type="match status" value="1"/>
</dbReference>
<keyword evidence="6" id="KW-0472">Membrane</keyword>
<dbReference type="PROSITE" id="PS01009">
    <property type="entry name" value="CRISP_1"/>
    <property type="match status" value="1"/>
</dbReference>
<dbReference type="OrthoDB" id="43654at2759"/>
<evidence type="ECO:0000256" key="3">
    <source>
        <dbReference type="ARBA" id="ARBA00022699"/>
    </source>
</evidence>
<dbReference type="PRINTS" id="PR00838">
    <property type="entry name" value="V5ALLERGEN"/>
</dbReference>
<name>A0A8C7DRJ6_NAJNA</name>
<dbReference type="InterPro" id="IPR002413">
    <property type="entry name" value="V5_allergen-like"/>
</dbReference>
<keyword evidence="10" id="KW-1185">Reference proteome</keyword>
<dbReference type="PANTHER" id="PTHR10334">
    <property type="entry name" value="CYSTEINE-RICH SECRETORY PROTEIN-RELATED"/>
    <property type="match status" value="1"/>
</dbReference>
<dbReference type="AlphaFoldDB" id="A0A8C7DRJ6"/>
<keyword evidence="3" id="KW-0800">Toxin</keyword>
<dbReference type="GO" id="GO:0005576">
    <property type="term" value="C:extracellular region"/>
    <property type="evidence" value="ECO:0007669"/>
    <property type="project" value="InterPro"/>
</dbReference>
<proteinExistence type="inferred from homology"/>
<keyword evidence="3" id="KW-0528">Neurotoxin</keyword>
<keyword evidence="4" id="KW-0108">Calcium channel impairing toxin</keyword>
<dbReference type="PRINTS" id="PR00837">
    <property type="entry name" value="V5TPXLIKE"/>
</dbReference>
<dbReference type="InterPro" id="IPR034121">
    <property type="entry name" value="SCP_GLIPR-1-like"/>
</dbReference>
<evidence type="ECO:0000256" key="7">
    <source>
        <dbReference type="ARBA" id="ARBA00023157"/>
    </source>
</evidence>
<dbReference type="SMR" id="A0A8C7DRJ6"/>
<feature type="domain" description="SCP" evidence="8">
    <location>
        <begin position="33"/>
        <end position="181"/>
    </location>
</feature>
<dbReference type="CDD" id="cd05385">
    <property type="entry name" value="CAP_GLIPR1-like"/>
    <property type="match status" value="1"/>
</dbReference>
<sequence>GESDSSLDCLQLIGICSFRMPLIHTLPDIENAHFIEECVSVHNRFRSSVDPPASNMKRMSWDHDLAKTALGWANRCQFNHNPDLKSPGKAHPNFTAVGENIWTGSIWYFNVTSALTNWYDEVQYYNYATQRCKDVCGHYTQMVWAKTYKVGCAVHFCPIVQGFGGSNAAHFICDYGPGMVNIFKLAGESISLHLKVAKVEKHLLMECLLLGHFSKIG</sequence>
<evidence type="ECO:0000256" key="5">
    <source>
        <dbReference type="ARBA" id="ARBA00022872"/>
    </source>
</evidence>
<dbReference type="GO" id="GO:0016020">
    <property type="term" value="C:membrane"/>
    <property type="evidence" value="ECO:0007669"/>
    <property type="project" value="UniProtKB-SubCell"/>
</dbReference>